<dbReference type="GeneID" id="30204673"/>
<dbReference type="OrthoDB" id="2565144at2759"/>
<dbReference type="RefSeq" id="XP_019049855.1">
    <property type="nucleotide sequence ID" value="XM_019186977.1"/>
</dbReference>
<sequence>MQTPDHKDPLDSSPTKMLLWEKYDDTMDIACGTPYTRDLEACKIPIAQEWELQRCVEYAIIYATDDDEPENARWINGFYRCWIEGQGIFGCPIDELDLCCIMRSGRLLREIMQISRKDSKDIRMPCRLRLAILEENNKLVPLLVAFSELLEELDMYYLEDNDSSIQTSRTTTTIDSFFSRSLDWSFGEKMKRLNVMLKVDNFFGHTGQSLNDSILQHHRQQIVVNLERFTITLDFHQRPSNKRSLEGVAQGLPVVSRIAEGMIAIGGTDCVYALEATGTEDDEKASELLTTQLRTNIMGVWRARRVGWKRLKPDGRSDGQ</sequence>
<dbReference type="EMBL" id="KI894018">
    <property type="protein sequence ID" value="OCF28785.1"/>
    <property type="molecule type" value="Genomic_DNA"/>
</dbReference>
<dbReference type="EMBL" id="CP144541">
    <property type="protein sequence ID" value="WVW79623.1"/>
    <property type="molecule type" value="Genomic_DNA"/>
</dbReference>
<evidence type="ECO:0000313" key="3">
    <source>
        <dbReference type="Proteomes" id="UP000092730"/>
    </source>
</evidence>
<dbReference type="KEGG" id="kbi:30204673"/>
<name>A0A1B9GCN9_9TREE</name>
<gene>
    <name evidence="1" type="ORF">I302_00274</name>
    <name evidence="2" type="ORF">I302_101592</name>
</gene>
<reference evidence="2" key="4">
    <citation type="submission" date="2024-02" db="EMBL/GenBank/DDBJ databases">
        <title>Comparative genomics of Cryptococcus and Kwoniella reveals pathogenesis evolution and contrasting modes of karyotype evolution via chromosome fusion or intercentromeric recombination.</title>
        <authorList>
            <person name="Coelho M.A."/>
            <person name="David-Palma M."/>
            <person name="Shea T."/>
            <person name="Bowers K."/>
            <person name="McGinley-Smith S."/>
            <person name="Mohammad A.W."/>
            <person name="Gnirke A."/>
            <person name="Yurkov A.M."/>
            <person name="Nowrousian M."/>
            <person name="Sun S."/>
            <person name="Cuomo C.A."/>
            <person name="Heitman J."/>
        </authorList>
    </citation>
    <scope>NUCLEOTIDE SEQUENCE</scope>
    <source>
        <strain evidence="2">CBS 10118</strain>
    </source>
</reference>
<organism evidence="1">
    <name type="scientific">Kwoniella bestiolae CBS 10118</name>
    <dbReference type="NCBI Taxonomy" id="1296100"/>
    <lineage>
        <taxon>Eukaryota</taxon>
        <taxon>Fungi</taxon>
        <taxon>Dikarya</taxon>
        <taxon>Basidiomycota</taxon>
        <taxon>Agaricomycotina</taxon>
        <taxon>Tremellomycetes</taxon>
        <taxon>Tremellales</taxon>
        <taxon>Cryptococcaceae</taxon>
        <taxon>Kwoniella</taxon>
    </lineage>
</organism>
<evidence type="ECO:0000313" key="1">
    <source>
        <dbReference type="EMBL" id="OCF28785.1"/>
    </source>
</evidence>
<reference evidence="1" key="3">
    <citation type="submission" date="2014-01" db="EMBL/GenBank/DDBJ databases">
        <title>Evolution of pathogenesis and genome organization in the Tremellales.</title>
        <authorList>
            <person name="Cuomo C."/>
            <person name="Litvintseva A."/>
            <person name="Heitman J."/>
            <person name="Chen Y."/>
            <person name="Sun S."/>
            <person name="Springer D."/>
            <person name="Dromer F."/>
            <person name="Young S."/>
            <person name="Zeng Q."/>
            <person name="Chapman S."/>
            <person name="Gujja S."/>
            <person name="Saif S."/>
            <person name="Birren B."/>
        </authorList>
    </citation>
    <scope>NUCLEOTIDE SEQUENCE</scope>
    <source>
        <strain evidence="1">CBS 10118</strain>
    </source>
</reference>
<dbReference type="AlphaFoldDB" id="A0A1B9GCN9"/>
<dbReference type="Proteomes" id="UP000092730">
    <property type="component" value="Chromosome 1"/>
</dbReference>
<evidence type="ECO:0000313" key="2">
    <source>
        <dbReference type="EMBL" id="WVW79623.1"/>
    </source>
</evidence>
<reference evidence="1" key="1">
    <citation type="submission" date="2013-07" db="EMBL/GenBank/DDBJ databases">
        <title>The Genome Sequence of Cryptococcus bestiolae CBS10118.</title>
        <authorList>
            <consortium name="The Broad Institute Genome Sequencing Platform"/>
            <person name="Cuomo C."/>
            <person name="Litvintseva A."/>
            <person name="Chen Y."/>
            <person name="Heitman J."/>
            <person name="Sun S."/>
            <person name="Springer D."/>
            <person name="Dromer F."/>
            <person name="Young S.K."/>
            <person name="Zeng Q."/>
            <person name="Gargeya S."/>
            <person name="Fitzgerald M."/>
            <person name="Abouelleil A."/>
            <person name="Alvarado L."/>
            <person name="Berlin A.M."/>
            <person name="Chapman S.B."/>
            <person name="Dewar J."/>
            <person name="Goldberg J."/>
            <person name="Griggs A."/>
            <person name="Gujja S."/>
            <person name="Hansen M."/>
            <person name="Howarth C."/>
            <person name="Imamovic A."/>
            <person name="Larimer J."/>
            <person name="McCowan C."/>
            <person name="Murphy C."/>
            <person name="Pearson M."/>
            <person name="Priest M."/>
            <person name="Roberts A."/>
            <person name="Saif S."/>
            <person name="Shea T."/>
            <person name="Sykes S."/>
            <person name="Wortman J."/>
            <person name="Nusbaum C."/>
            <person name="Birren B."/>
        </authorList>
    </citation>
    <scope>NUCLEOTIDE SEQUENCE [LARGE SCALE GENOMIC DNA]</scope>
    <source>
        <strain evidence="1">CBS 10118</strain>
    </source>
</reference>
<protein>
    <submittedName>
        <fullName evidence="1">Uncharacterized protein</fullName>
    </submittedName>
</protein>
<keyword evidence="3" id="KW-1185">Reference proteome</keyword>
<accession>A0A1B9GCN9</accession>
<reference evidence="2" key="2">
    <citation type="submission" date="2013-07" db="EMBL/GenBank/DDBJ databases">
        <authorList>
            <consortium name="The Broad Institute Genome Sequencing Platform"/>
            <person name="Cuomo C."/>
            <person name="Litvintseva A."/>
            <person name="Chen Y."/>
            <person name="Heitman J."/>
            <person name="Sun S."/>
            <person name="Springer D."/>
            <person name="Dromer F."/>
            <person name="Young S.K."/>
            <person name="Zeng Q."/>
            <person name="Gargeya S."/>
            <person name="Fitzgerald M."/>
            <person name="Abouelleil A."/>
            <person name="Alvarado L."/>
            <person name="Berlin A.M."/>
            <person name="Chapman S.B."/>
            <person name="Dewar J."/>
            <person name="Goldberg J."/>
            <person name="Griggs A."/>
            <person name="Gujja S."/>
            <person name="Hansen M."/>
            <person name="Howarth C."/>
            <person name="Imamovic A."/>
            <person name="Larimer J."/>
            <person name="McCowan C."/>
            <person name="Murphy C."/>
            <person name="Pearson M."/>
            <person name="Priest M."/>
            <person name="Roberts A."/>
            <person name="Saif S."/>
            <person name="Shea T."/>
            <person name="Sykes S."/>
            <person name="Wortman J."/>
            <person name="Nusbaum C."/>
            <person name="Birren B."/>
        </authorList>
    </citation>
    <scope>NUCLEOTIDE SEQUENCE</scope>
    <source>
        <strain evidence="2">CBS 10118</strain>
    </source>
</reference>
<proteinExistence type="predicted"/>
<dbReference type="VEuPathDB" id="FungiDB:I302_00274"/>